<evidence type="ECO:0000313" key="3">
    <source>
        <dbReference type="Proteomes" id="UP000230084"/>
    </source>
</evidence>
<keyword evidence="1" id="KW-0175">Coiled coil</keyword>
<accession>A0A2H0RLZ1</accession>
<organism evidence="2 3">
    <name type="scientific">Candidatus Uhrbacteria bacterium CG10_big_fil_rev_8_21_14_0_10_50_16</name>
    <dbReference type="NCBI Taxonomy" id="1975039"/>
    <lineage>
        <taxon>Bacteria</taxon>
        <taxon>Candidatus Uhriibacteriota</taxon>
    </lineage>
</organism>
<protein>
    <submittedName>
        <fullName evidence="2">Uncharacterized protein</fullName>
    </submittedName>
</protein>
<gene>
    <name evidence="2" type="ORF">COV06_03425</name>
</gene>
<dbReference type="Proteomes" id="UP000230084">
    <property type="component" value="Unassembled WGS sequence"/>
</dbReference>
<dbReference type="EMBL" id="PCYM01000006">
    <property type="protein sequence ID" value="PIR47480.1"/>
    <property type="molecule type" value="Genomic_DNA"/>
</dbReference>
<evidence type="ECO:0000256" key="1">
    <source>
        <dbReference type="SAM" id="Coils"/>
    </source>
</evidence>
<sequence length="329" mass="35960">MSEQRFEAAHATRYHIGNPPLAMKTTLRALSKLGVVPVFADNSAFKTWIKSNGGRGLGGDRAKADDATRAYLNLGVALELEDGRIVVDLPRFEQLVQHTNGDGSWNHLTHKSAAKRARRLLKDLEDAAAAEAATDSDMGGVPDGVATARPVAKVSTPDPVQLLKNLRSRQAEIVEHGSALAAARVELARMEQRLQEASDSEREAEEQFNLVRVEVLQSEGECLGFDLRLGRAQEDVAALEQQLTEARSVFDDMSATSQRAWDHQQTLLASCNAASDLLEEAKRKGEETLVAREAAFSELNRLLAAAPKDHEKLAKADDLLRQLAELLNN</sequence>
<reference evidence="2 3" key="1">
    <citation type="submission" date="2017-09" db="EMBL/GenBank/DDBJ databases">
        <title>Depth-based differentiation of microbial function through sediment-hosted aquifers and enrichment of novel symbionts in the deep terrestrial subsurface.</title>
        <authorList>
            <person name="Probst A.J."/>
            <person name="Ladd B."/>
            <person name="Jarett J.K."/>
            <person name="Geller-Mcgrath D.E."/>
            <person name="Sieber C.M."/>
            <person name="Emerson J.B."/>
            <person name="Anantharaman K."/>
            <person name="Thomas B.C."/>
            <person name="Malmstrom R."/>
            <person name="Stieglmeier M."/>
            <person name="Klingl A."/>
            <person name="Woyke T."/>
            <person name="Ryan C.M."/>
            <person name="Banfield J.F."/>
        </authorList>
    </citation>
    <scope>NUCLEOTIDE SEQUENCE [LARGE SCALE GENOMIC DNA]</scope>
    <source>
        <strain evidence="2">CG10_big_fil_rev_8_21_14_0_10_50_16</strain>
    </source>
</reference>
<comment type="caution">
    <text evidence="2">The sequence shown here is derived from an EMBL/GenBank/DDBJ whole genome shotgun (WGS) entry which is preliminary data.</text>
</comment>
<proteinExistence type="predicted"/>
<dbReference type="AlphaFoldDB" id="A0A2H0RLZ1"/>
<feature type="coiled-coil region" evidence="1">
    <location>
        <begin position="180"/>
        <end position="249"/>
    </location>
</feature>
<evidence type="ECO:0000313" key="2">
    <source>
        <dbReference type="EMBL" id="PIR47480.1"/>
    </source>
</evidence>
<name>A0A2H0RLZ1_9BACT</name>